<feature type="region of interest" description="Disordered" evidence="1">
    <location>
        <begin position="321"/>
        <end position="343"/>
    </location>
</feature>
<protein>
    <recommendedName>
        <fullName evidence="3">SMODS-associated and fused to various effectors domain-containing protein</fullName>
    </recommendedName>
</protein>
<evidence type="ECO:0000256" key="2">
    <source>
        <dbReference type="SAM" id="Phobius"/>
    </source>
</evidence>
<reference evidence="4 5" key="1">
    <citation type="submission" date="2020-07" db="EMBL/GenBank/DDBJ databases">
        <title>Sequencing the genomes of 1000 actinobacteria strains.</title>
        <authorList>
            <person name="Klenk H.-P."/>
        </authorList>
    </citation>
    <scope>NUCLEOTIDE SEQUENCE [LARGE SCALE GENOMIC DNA]</scope>
    <source>
        <strain evidence="4 5">DSM 45975</strain>
    </source>
</reference>
<accession>A0A839DP60</accession>
<dbReference type="Proteomes" id="UP000569329">
    <property type="component" value="Unassembled WGS sequence"/>
</dbReference>
<dbReference type="InterPro" id="IPR040836">
    <property type="entry name" value="SAVED"/>
</dbReference>
<gene>
    <name evidence="4" type="ORF">FHX42_001101</name>
</gene>
<evidence type="ECO:0000259" key="3">
    <source>
        <dbReference type="Pfam" id="PF18145"/>
    </source>
</evidence>
<evidence type="ECO:0000313" key="5">
    <source>
        <dbReference type="Proteomes" id="UP000569329"/>
    </source>
</evidence>
<feature type="transmembrane region" description="Helical" evidence="2">
    <location>
        <begin position="36"/>
        <end position="57"/>
    </location>
</feature>
<keyword evidence="5" id="KW-1185">Reference proteome</keyword>
<feature type="compositionally biased region" description="Acidic residues" evidence="1">
    <location>
        <begin position="470"/>
        <end position="479"/>
    </location>
</feature>
<feature type="domain" description="SMODS-associated and fused to various effectors" evidence="3">
    <location>
        <begin position="128"/>
        <end position="295"/>
    </location>
</feature>
<keyword evidence="2" id="KW-0812">Transmembrane</keyword>
<keyword evidence="2" id="KW-0472">Membrane</keyword>
<evidence type="ECO:0000313" key="4">
    <source>
        <dbReference type="EMBL" id="MBA8823772.1"/>
    </source>
</evidence>
<keyword evidence="2" id="KW-1133">Transmembrane helix</keyword>
<organism evidence="4 5">
    <name type="scientific">Halosaccharopolyspora lacisalsi</name>
    <dbReference type="NCBI Taxonomy" id="1000566"/>
    <lineage>
        <taxon>Bacteria</taxon>
        <taxon>Bacillati</taxon>
        <taxon>Actinomycetota</taxon>
        <taxon>Actinomycetes</taxon>
        <taxon>Pseudonocardiales</taxon>
        <taxon>Pseudonocardiaceae</taxon>
        <taxon>Halosaccharopolyspora</taxon>
    </lineage>
</organism>
<dbReference type="Pfam" id="PF18145">
    <property type="entry name" value="SAVED"/>
    <property type="match status" value="1"/>
</dbReference>
<feature type="transmembrane region" description="Helical" evidence="2">
    <location>
        <begin position="276"/>
        <end position="295"/>
    </location>
</feature>
<sequence>MTAVNMSVVVCASVITASLALVVEDLIPHQADDGRVVPLRWVVFAGALLGLLLALWVRTVVNRRRGTLFHIHLLDEAMPDLRRTSVALAGARRMSMRAVTRWIDLGAHAHDDVIDLAEHCREVATTVEDAVNEDRDDTGSVLAPNMLWPTALAVGGYLPRADQLRLLELPPNDTADEIEFDLNPQDTDAVVRHDEPDLEQCTGRVGVWLAFTPAAAHFSRERFAELGVTTVHTLSYKGRIPPPKSTSLTGQDMTTISREIAQYLERIKAQAGERELVVIAMIPKAVALALGWHLAQSRFRFFRGTHLMHYDRPRDRFFSMRVRPSQPTHPPRPLARPAAHRESPLRNLTPYQLDMVTQHGTVTLPPTEQAPRITETTGEAEAVTVGGTAVPVLHAAQGEVADLPDPEPGVLLVVSRFVAALFPDRDDLLVPVDEVRDGTGRITGCRSLARLVTTTTAPCSAASGHGQEQPDTDNDPART</sequence>
<dbReference type="EMBL" id="JACGWZ010000001">
    <property type="protein sequence ID" value="MBA8823772.1"/>
    <property type="molecule type" value="Genomic_DNA"/>
</dbReference>
<evidence type="ECO:0000256" key="1">
    <source>
        <dbReference type="SAM" id="MobiDB-lite"/>
    </source>
</evidence>
<comment type="caution">
    <text evidence="4">The sequence shown here is derived from an EMBL/GenBank/DDBJ whole genome shotgun (WGS) entry which is preliminary data.</text>
</comment>
<dbReference type="AlphaFoldDB" id="A0A839DP60"/>
<name>A0A839DP60_9PSEU</name>
<feature type="region of interest" description="Disordered" evidence="1">
    <location>
        <begin position="457"/>
        <end position="479"/>
    </location>
</feature>
<proteinExistence type="predicted"/>